<feature type="region of interest" description="Disordered" evidence="8">
    <location>
        <begin position="849"/>
        <end position="874"/>
    </location>
</feature>
<dbReference type="PROSITE" id="PS50268">
    <property type="entry name" value="CADHERIN_2"/>
    <property type="match status" value="5"/>
</dbReference>
<keyword evidence="12" id="KW-1185">Reference proteome</keyword>
<feature type="transmembrane region" description="Helical" evidence="9">
    <location>
        <begin position="771"/>
        <end position="794"/>
    </location>
</feature>
<keyword evidence="5 9" id="KW-0472">Membrane</keyword>
<evidence type="ECO:0000256" key="5">
    <source>
        <dbReference type="ARBA" id="ARBA00023136"/>
    </source>
</evidence>
<keyword evidence="6" id="KW-0325">Glycoprotein</keyword>
<evidence type="ECO:0000313" key="12">
    <source>
        <dbReference type="Proteomes" id="UP001519460"/>
    </source>
</evidence>
<keyword evidence="2" id="KW-0677">Repeat</keyword>
<dbReference type="Pfam" id="PF00028">
    <property type="entry name" value="Cadherin"/>
    <property type="match status" value="3"/>
</dbReference>
<evidence type="ECO:0000313" key="11">
    <source>
        <dbReference type="EMBL" id="KAK7476781.1"/>
    </source>
</evidence>
<dbReference type="PANTHER" id="PTHR24027:SF438">
    <property type="entry name" value="CADHERIN 23"/>
    <property type="match status" value="1"/>
</dbReference>
<gene>
    <name evidence="11" type="ORF">BaRGS_00032008</name>
</gene>
<feature type="domain" description="Cadherin" evidence="10">
    <location>
        <begin position="327"/>
        <end position="430"/>
    </location>
</feature>
<evidence type="ECO:0000256" key="8">
    <source>
        <dbReference type="SAM" id="MobiDB-lite"/>
    </source>
</evidence>
<evidence type="ECO:0000256" key="7">
    <source>
        <dbReference type="PROSITE-ProRule" id="PRU00043"/>
    </source>
</evidence>
<accession>A0ABD0JP44</accession>
<comment type="caution">
    <text evidence="11">The sequence shown here is derived from an EMBL/GenBank/DDBJ whole genome shotgun (WGS) entry which is preliminary data.</text>
</comment>
<dbReference type="CDD" id="cd11304">
    <property type="entry name" value="Cadherin_repeat"/>
    <property type="match status" value="5"/>
</dbReference>
<dbReference type="GO" id="GO:0007155">
    <property type="term" value="P:cell adhesion"/>
    <property type="evidence" value="ECO:0007669"/>
    <property type="project" value="UniProtKB-KW"/>
</dbReference>
<keyword evidence="9" id="KW-0812">Transmembrane</keyword>
<evidence type="ECO:0000259" key="10">
    <source>
        <dbReference type="PROSITE" id="PS50268"/>
    </source>
</evidence>
<feature type="domain" description="Cadherin" evidence="10">
    <location>
        <begin position="433"/>
        <end position="553"/>
    </location>
</feature>
<protein>
    <recommendedName>
        <fullName evidence="10">Cadherin domain-containing protein</fullName>
    </recommendedName>
</protein>
<dbReference type="GO" id="GO:0016020">
    <property type="term" value="C:membrane"/>
    <property type="evidence" value="ECO:0007669"/>
    <property type="project" value="UniProtKB-SubCell"/>
</dbReference>
<evidence type="ECO:0000256" key="1">
    <source>
        <dbReference type="ARBA" id="ARBA00004167"/>
    </source>
</evidence>
<keyword evidence="4" id="KW-0130">Cell adhesion</keyword>
<dbReference type="EMBL" id="JACVVK020000366">
    <property type="protein sequence ID" value="KAK7476781.1"/>
    <property type="molecule type" value="Genomic_DNA"/>
</dbReference>
<keyword evidence="9" id="KW-1133">Transmembrane helix</keyword>
<feature type="domain" description="Cadherin" evidence="10">
    <location>
        <begin position="90"/>
        <end position="201"/>
    </location>
</feature>
<organism evidence="11 12">
    <name type="scientific">Batillaria attramentaria</name>
    <dbReference type="NCBI Taxonomy" id="370345"/>
    <lineage>
        <taxon>Eukaryota</taxon>
        <taxon>Metazoa</taxon>
        <taxon>Spiralia</taxon>
        <taxon>Lophotrochozoa</taxon>
        <taxon>Mollusca</taxon>
        <taxon>Gastropoda</taxon>
        <taxon>Caenogastropoda</taxon>
        <taxon>Sorbeoconcha</taxon>
        <taxon>Cerithioidea</taxon>
        <taxon>Batillariidae</taxon>
        <taxon>Batillaria</taxon>
    </lineage>
</organism>
<dbReference type="AlphaFoldDB" id="A0ABD0JP44"/>
<dbReference type="FunFam" id="2.60.40.60:FF:000002">
    <property type="entry name" value="Protocadherin alpha 2"/>
    <property type="match status" value="1"/>
</dbReference>
<evidence type="ECO:0000256" key="6">
    <source>
        <dbReference type="ARBA" id="ARBA00023180"/>
    </source>
</evidence>
<dbReference type="SUPFAM" id="SSF49313">
    <property type="entry name" value="Cadherin-like"/>
    <property type="match status" value="6"/>
</dbReference>
<dbReference type="InterPro" id="IPR020894">
    <property type="entry name" value="Cadherin_CS"/>
</dbReference>
<keyword evidence="3 7" id="KW-0106">Calcium</keyword>
<dbReference type="PROSITE" id="PS00232">
    <property type="entry name" value="CADHERIN_1"/>
    <property type="match status" value="3"/>
</dbReference>
<dbReference type="InterPro" id="IPR002126">
    <property type="entry name" value="Cadherin-like_dom"/>
</dbReference>
<dbReference type="GO" id="GO:0005509">
    <property type="term" value="F:calcium ion binding"/>
    <property type="evidence" value="ECO:0007669"/>
    <property type="project" value="UniProtKB-UniRule"/>
</dbReference>
<dbReference type="PANTHER" id="PTHR24027">
    <property type="entry name" value="CADHERIN-23"/>
    <property type="match status" value="1"/>
</dbReference>
<feature type="region of interest" description="Disordered" evidence="8">
    <location>
        <begin position="906"/>
        <end position="961"/>
    </location>
</feature>
<name>A0ABD0JP44_9CAEN</name>
<evidence type="ECO:0000256" key="9">
    <source>
        <dbReference type="SAM" id="Phobius"/>
    </source>
</evidence>
<dbReference type="Proteomes" id="UP001519460">
    <property type="component" value="Unassembled WGS sequence"/>
</dbReference>
<dbReference type="InterPro" id="IPR039808">
    <property type="entry name" value="Cadherin"/>
</dbReference>
<evidence type="ECO:0000256" key="4">
    <source>
        <dbReference type="ARBA" id="ARBA00022889"/>
    </source>
</evidence>
<reference evidence="11 12" key="1">
    <citation type="journal article" date="2023" name="Sci. Data">
        <title>Genome assembly of the Korean intertidal mud-creeper Batillaria attramentaria.</title>
        <authorList>
            <person name="Patra A.K."/>
            <person name="Ho P.T."/>
            <person name="Jun S."/>
            <person name="Lee S.J."/>
            <person name="Kim Y."/>
            <person name="Won Y.J."/>
        </authorList>
    </citation>
    <scope>NUCLEOTIDE SEQUENCE [LARGE SCALE GENOMIC DNA]</scope>
    <source>
        <strain evidence="11">Wonlab-2016</strain>
    </source>
</reference>
<evidence type="ECO:0000256" key="3">
    <source>
        <dbReference type="ARBA" id="ARBA00022837"/>
    </source>
</evidence>
<feature type="domain" description="Cadherin" evidence="10">
    <location>
        <begin position="46"/>
        <end position="89"/>
    </location>
</feature>
<dbReference type="PRINTS" id="PR00205">
    <property type="entry name" value="CADHERIN"/>
</dbReference>
<dbReference type="SMART" id="SM00112">
    <property type="entry name" value="CA"/>
    <property type="match status" value="5"/>
</dbReference>
<feature type="domain" description="Cadherin" evidence="10">
    <location>
        <begin position="202"/>
        <end position="308"/>
    </location>
</feature>
<proteinExistence type="predicted"/>
<evidence type="ECO:0000256" key="2">
    <source>
        <dbReference type="ARBA" id="ARBA00022737"/>
    </source>
</evidence>
<feature type="compositionally biased region" description="Polar residues" evidence="8">
    <location>
        <begin position="909"/>
        <end position="924"/>
    </location>
</feature>
<comment type="subcellular location">
    <subcellularLocation>
        <location evidence="1">Membrane</location>
        <topology evidence="1">Single-pass membrane protein</topology>
    </subcellularLocation>
</comment>
<dbReference type="FunFam" id="2.60.40.60:FF:000015">
    <property type="entry name" value="FAT atypical cadherin 1"/>
    <property type="match status" value="1"/>
</dbReference>
<sequence>GENGQFNLTVMKDGAPYTVFDTLPPVGSTIHGTSTVIIRVLDSSVLDYETTKSITFQLVATEISTAEQFNSSTTVTVFLEDMNDNTPVFVNEQKKVNVTEHSKNDTVLATFTATDADSGEFGKVIYSLEEGQGQGKFAIGNITGNLTVVGDIDRDPPTGRAFYQLVVVATDNPAGEGANQRSRRLTVDVTVLDINDNSPKFQFHPATVTVQENAPNGTNLMTLTATDLDEGDNGKVVYEVLTSSNASSEGLFDIDPDSGRVTINASLIGHSGLHTVTFVAKDSAPNPMQDNTTIEVLVQDVNLNPPVFVKPDQAEVNTALGVVPSVNVSEGQPFVFTLNATDEDTGQNGAVTYRVEPDLNKDYEYFDVVPQTGYLTNSTVIDLEDINDRFGRPYLQISVKAEDNGSPFRLSSVIPFRVNLTDIDNKDPEFPKGLSPYPLSVGEESANVTVGFVNVSTDKDLDPENWVRCFYLYGGEMLDAFTLNKIDGELFLLKALDRDKIPQVILIVKVTRDCSLPEDHFSQGTNHSYDALDSSLLEVHVTVLDINDNPPVLNKAALTTGMLYDVEIGTSVLELRDYTSDNDTEEHSNNKFRLVKNTPSGGMPEEFKDAFSVEVNGSVVTRRLFRANLKGYFILTVEAYDDDNHTDIGDARIYLVSDAQRLKLVFNNVPNKIRELKGNLTTELSEALGYDVIADKIATHVTSNGEADPTKTDVYIHARYRTGENKGEVVPTTELDSAFDFNDRVREIFLKYGVQYALPALSEKPEEDDTLLRPFIIVGCVLGIICLVLIAVLVNTIRRYRRRLRAATTSAYLSEKQVQNAFVPPGTNKYFAAENPLFGHDVKIVDPDRLSTDSLDDNAVDGARSGDEKEKDEEQEMYVQLFDEQHGPGTHVNHLAMVLHEYDKELTGQPETSPLSSPSATTGSHADDGWKTPMNGHVKADSGFNEQGPVERPDGFQYTDI</sequence>
<feature type="non-terminal residue" evidence="11">
    <location>
        <position position="1"/>
    </location>
</feature>
<dbReference type="Gene3D" id="2.60.40.60">
    <property type="entry name" value="Cadherins"/>
    <property type="match status" value="6"/>
</dbReference>
<dbReference type="InterPro" id="IPR015919">
    <property type="entry name" value="Cadherin-like_sf"/>
</dbReference>